<keyword evidence="1" id="KW-1133">Transmembrane helix</keyword>
<feature type="transmembrane region" description="Helical" evidence="1">
    <location>
        <begin position="150"/>
        <end position="175"/>
    </location>
</feature>
<feature type="transmembrane region" description="Helical" evidence="1">
    <location>
        <begin position="196"/>
        <end position="216"/>
    </location>
</feature>
<keyword evidence="3" id="KW-1185">Reference proteome</keyword>
<name>A0A0E9MKX2_9SPHN</name>
<keyword evidence="1" id="KW-0472">Membrane</keyword>
<evidence type="ECO:0008006" key="4">
    <source>
        <dbReference type="Google" id="ProtNLM"/>
    </source>
</evidence>
<dbReference type="PANTHER" id="PTHR34219">
    <property type="entry name" value="IRON-REGULATED INNER MEMBRANE PROTEIN-RELATED"/>
    <property type="match status" value="1"/>
</dbReference>
<gene>
    <name evidence="2" type="ORF">SCH01S_15_00420</name>
</gene>
<protein>
    <recommendedName>
        <fullName evidence="4">PepSY domain-containing protein</fullName>
    </recommendedName>
</protein>
<organism evidence="2 3">
    <name type="scientific">Sphingomonas changbaiensis NBRC 104936</name>
    <dbReference type="NCBI Taxonomy" id="1219043"/>
    <lineage>
        <taxon>Bacteria</taxon>
        <taxon>Pseudomonadati</taxon>
        <taxon>Pseudomonadota</taxon>
        <taxon>Alphaproteobacteria</taxon>
        <taxon>Sphingomonadales</taxon>
        <taxon>Sphingomonadaceae</taxon>
        <taxon>Sphingomonas</taxon>
    </lineage>
</organism>
<dbReference type="Pfam" id="PF03929">
    <property type="entry name" value="PepSY_TM"/>
    <property type="match status" value="1"/>
</dbReference>
<sequence>MGKQLSKVELRNIWFSVHKWAGLLLGLLIIPLSLSGSALVWHDWLDAQVNPQRYAVSGPATLPPSRYVAAAQAVLAPGERIASLRYPEGGEGPVVIGAVSARVGPPQRTNIYLGGATARVLDKAGSNEGAVRVLHRLHGSLLVPGMGRQIVGWIGVAMLTSSLTGLWLWWPLTGSVRRGFRWKRRPQFDANLHHQLGFWICIPLAMLSLTGAWISFPAFFGSIVGERAGQRPAPAVPLAEPVQRVDEIVRGVGGQPIAITWPTDKSPAWKVTLVQGDAEVADASGAVTTRAPQPETLARTMRRWHDGTGMGPVWQVAIFLGGLIPAVLAVTGATMWVGSRKWRKRPVRKLAPAE</sequence>
<dbReference type="InterPro" id="IPR005625">
    <property type="entry name" value="PepSY-ass_TM"/>
</dbReference>
<evidence type="ECO:0000256" key="1">
    <source>
        <dbReference type="SAM" id="Phobius"/>
    </source>
</evidence>
<reference evidence="2 3" key="1">
    <citation type="submission" date="2015-04" db="EMBL/GenBank/DDBJ databases">
        <title>Whole genome shotgun sequence of Sphingomonas changbaiensis NBRC 104936.</title>
        <authorList>
            <person name="Katano-Makiyama Y."/>
            <person name="Hosoyama A."/>
            <person name="Hashimoto M."/>
            <person name="Noguchi M."/>
            <person name="Tsuchikane K."/>
            <person name="Ohji S."/>
            <person name="Yamazoe A."/>
            <person name="Ichikawa N."/>
            <person name="Kimura A."/>
            <person name="Fujita N."/>
        </authorList>
    </citation>
    <scope>NUCLEOTIDE SEQUENCE [LARGE SCALE GENOMIC DNA]</scope>
    <source>
        <strain evidence="2 3">NBRC 104936</strain>
    </source>
</reference>
<dbReference type="AlphaFoldDB" id="A0A0E9MKX2"/>
<proteinExistence type="predicted"/>
<accession>A0A0E9MKX2</accession>
<dbReference type="Proteomes" id="UP000033202">
    <property type="component" value="Unassembled WGS sequence"/>
</dbReference>
<feature type="transmembrane region" description="Helical" evidence="1">
    <location>
        <begin position="20"/>
        <end position="41"/>
    </location>
</feature>
<keyword evidence="1" id="KW-0812">Transmembrane</keyword>
<evidence type="ECO:0000313" key="3">
    <source>
        <dbReference type="Proteomes" id="UP000033202"/>
    </source>
</evidence>
<dbReference type="EMBL" id="BBWU01000015">
    <property type="protein sequence ID" value="GAO38417.1"/>
    <property type="molecule type" value="Genomic_DNA"/>
</dbReference>
<evidence type="ECO:0000313" key="2">
    <source>
        <dbReference type="EMBL" id="GAO38417.1"/>
    </source>
</evidence>
<feature type="transmembrane region" description="Helical" evidence="1">
    <location>
        <begin position="313"/>
        <end position="338"/>
    </location>
</feature>
<dbReference type="STRING" id="1219043.SCH01S_15_00420"/>
<comment type="caution">
    <text evidence="2">The sequence shown here is derived from an EMBL/GenBank/DDBJ whole genome shotgun (WGS) entry which is preliminary data.</text>
</comment>